<keyword evidence="2" id="KW-0963">Cytoplasm</keyword>
<comment type="pathway">
    <text evidence="2">Amino-acid biosynthesis; L-proline biosynthesis; L-proline from L-glutamate 5-semialdehyde: step 1/1.</text>
</comment>
<dbReference type="InterPro" id="IPR053790">
    <property type="entry name" value="P5CR-like_CS"/>
</dbReference>
<keyword evidence="2 6" id="KW-0560">Oxidoreductase</keyword>
<dbReference type="NCBIfam" id="NF005814">
    <property type="entry name" value="PRK07680.1"/>
    <property type="match status" value="1"/>
</dbReference>
<keyword evidence="2" id="KW-0641">Proline biosynthesis</keyword>
<feature type="binding site" evidence="3">
    <location>
        <begin position="69"/>
        <end position="72"/>
    </location>
    <ligand>
        <name>NADP(+)</name>
        <dbReference type="ChEBI" id="CHEBI:58349"/>
    </ligand>
</feature>
<evidence type="ECO:0000313" key="7">
    <source>
        <dbReference type="EMBL" id="REJ27183.1"/>
    </source>
</evidence>
<dbReference type="GO" id="GO:0005737">
    <property type="term" value="C:cytoplasm"/>
    <property type="evidence" value="ECO:0007669"/>
    <property type="project" value="UniProtKB-SubCell"/>
</dbReference>
<dbReference type="PATRIC" id="fig|301148.3.peg.1217"/>
<dbReference type="STRING" id="301148.B4135_3250"/>
<comment type="catalytic activity">
    <reaction evidence="2">
        <text>L-proline + NADP(+) = (S)-1-pyrroline-5-carboxylate + NADPH + 2 H(+)</text>
        <dbReference type="Rhea" id="RHEA:14109"/>
        <dbReference type="ChEBI" id="CHEBI:15378"/>
        <dbReference type="ChEBI" id="CHEBI:17388"/>
        <dbReference type="ChEBI" id="CHEBI:57783"/>
        <dbReference type="ChEBI" id="CHEBI:58349"/>
        <dbReference type="ChEBI" id="CHEBI:60039"/>
        <dbReference type="EC" id="1.5.1.2"/>
    </reaction>
</comment>
<proteinExistence type="inferred from homology"/>
<dbReference type="EMBL" id="LQYT01000113">
    <property type="protein sequence ID" value="KYD11135.1"/>
    <property type="molecule type" value="Genomic_DNA"/>
</dbReference>
<dbReference type="HAMAP" id="MF_01925">
    <property type="entry name" value="P5C_reductase"/>
    <property type="match status" value="1"/>
</dbReference>
<dbReference type="Pfam" id="PF03807">
    <property type="entry name" value="F420_oxidored"/>
    <property type="match status" value="1"/>
</dbReference>
<feature type="domain" description="Pyrroline-5-carboxylate reductase catalytic N-terminal" evidence="4">
    <location>
        <begin position="2"/>
        <end position="97"/>
    </location>
</feature>
<dbReference type="PIRSF" id="PIRSF000193">
    <property type="entry name" value="Pyrrol-5-carb_rd"/>
    <property type="match status" value="1"/>
</dbReference>
<reference evidence="6 8" key="1">
    <citation type="submission" date="2016-01" db="EMBL/GenBank/DDBJ databases">
        <title>Draft Genome Sequences of Seven Thermophilic Sporeformers Isolated from Foods.</title>
        <authorList>
            <person name="Berendsen E.M."/>
            <person name="Wells-Bennik M.H."/>
            <person name="Krawcyk A.O."/>
            <person name="De Jong A."/>
            <person name="Holsappel S."/>
            <person name="Eijlander R.T."/>
            <person name="Kuipers O.P."/>
        </authorList>
    </citation>
    <scope>NUCLEOTIDE SEQUENCE [LARGE SCALE GENOMIC DNA]</scope>
    <source>
        <strain evidence="6 8">B4135</strain>
    </source>
</reference>
<sequence>MRIGVIGTGNMGTILAEALIEGKAAKQEQIHVSNRTRKKAERLRESYPLIRVEDRPADVIAKCDVIFIAIKPHDFPRFLKENRKYFTKDKCAVSITSPVTPEQLEKALPCSCIRAIPSITNRALSGCCLITAGTNCSKEWEEKIYELLSHIGIPVAIRQEWTRVASDIVSCGPAFFSYILQQFIEAAAEKTGIEREIASLLAAEMFVGMGNLLEKNYYSLASLQEKVTVKGGITGEGIKVLEEANLQELFGKVFTATADKFREDVKGIEKAFENP</sequence>
<dbReference type="InterPro" id="IPR029036">
    <property type="entry name" value="P5CR_dimer"/>
</dbReference>
<dbReference type="EC" id="1.5.1.2" evidence="2"/>
<dbReference type="InterPro" id="IPR028939">
    <property type="entry name" value="P5C_Rdtase_cat_N"/>
</dbReference>
<dbReference type="PANTHER" id="PTHR11645:SF51">
    <property type="entry name" value="COME OPERON PROTEIN 4"/>
    <property type="match status" value="1"/>
</dbReference>
<evidence type="ECO:0000256" key="3">
    <source>
        <dbReference type="PIRSR" id="PIRSR000193-1"/>
    </source>
</evidence>
<dbReference type="GO" id="GO:0055129">
    <property type="term" value="P:L-proline biosynthetic process"/>
    <property type="evidence" value="ECO:0007669"/>
    <property type="project" value="UniProtKB-UniRule"/>
</dbReference>
<dbReference type="Proteomes" id="UP000075683">
    <property type="component" value="Unassembled WGS sequence"/>
</dbReference>
<comment type="function">
    <text evidence="2">Catalyzes the reduction of 1-pyrroline-5-carboxylate (PCA) to L-proline.</text>
</comment>
<name>A0A150LFW7_9BACI</name>
<comment type="subcellular location">
    <subcellularLocation>
        <location evidence="2">Cytoplasm</location>
    </subcellularLocation>
</comment>
<evidence type="ECO:0000259" key="4">
    <source>
        <dbReference type="Pfam" id="PF03807"/>
    </source>
</evidence>
<dbReference type="InterPro" id="IPR008927">
    <property type="entry name" value="6-PGluconate_DH-like_C_sf"/>
</dbReference>
<dbReference type="InterPro" id="IPR036291">
    <property type="entry name" value="NAD(P)-bd_dom_sf"/>
</dbReference>
<dbReference type="PROSITE" id="PS00521">
    <property type="entry name" value="P5CR"/>
    <property type="match status" value="1"/>
</dbReference>
<comment type="caution">
    <text evidence="6">The sequence shown here is derived from an EMBL/GenBank/DDBJ whole genome shotgun (WGS) entry which is preliminary data.</text>
</comment>
<comment type="catalytic activity">
    <reaction evidence="2">
        <text>L-proline + NAD(+) = (S)-1-pyrroline-5-carboxylate + NADH + 2 H(+)</text>
        <dbReference type="Rhea" id="RHEA:14105"/>
        <dbReference type="ChEBI" id="CHEBI:15378"/>
        <dbReference type="ChEBI" id="CHEBI:17388"/>
        <dbReference type="ChEBI" id="CHEBI:57540"/>
        <dbReference type="ChEBI" id="CHEBI:57945"/>
        <dbReference type="ChEBI" id="CHEBI:60039"/>
        <dbReference type="EC" id="1.5.1.2"/>
    </reaction>
</comment>
<dbReference type="Gene3D" id="3.40.50.720">
    <property type="entry name" value="NAD(P)-binding Rossmann-like Domain"/>
    <property type="match status" value="1"/>
</dbReference>
<dbReference type="RefSeq" id="WP_020153943.1">
    <property type="nucleotide sequence ID" value="NZ_JBAIZG010000073.1"/>
</dbReference>
<dbReference type="GO" id="GO:0004735">
    <property type="term" value="F:pyrroline-5-carboxylate reductase activity"/>
    <property type="evidence" value="ECO:0007669"/>
    <property type="project" value="UniProtKB-UniRule"/>
</dbReference>
<evidence type="ECO:0000256" key="2">
    <source>
        <dbReference type="HAMAP-Rule" id="MF_01925"/>
    </source>
</evidence>
<dbReference type="AlphaFoldDB" id="A0A150LFW7"/>
<gene>
    <name evidence="2" type="primary">proC</name>
    <name evidence="6" type="ORF">B4135_3250</name>
    <name evidence="7" type="ORF">C6P37_11980</name>
</gene>
<dbReference type="UniPathway" id="UPA00098">
    <property type="reaction ID" value="UER00361"/>
</dbReference>
<evidence type="ECO:0000313" key="8">
    <source>
        <dbReference type="Proteomes" id="UP000075683"/>
    </source>
</evidence>
<evidence type="ECO:0000259" key="5">
    <source>
        <dbReference type="Pfam" id="PF14748"/>
    </source>
</evidence>
<dbReference type="SUPFAM" id="SSF51735">
    <property type="entry name" value="NAD(P)-binding Rossmann-fold domains"/>
    <property type="match status" value="1"/>
</dbReference>
<dbReference type="Pfam" id="PF14748">
    <property type="entry name" value="P5CR_dimer"/>
    <property type="match status" value="1"/>
</dbReference>
<feature type="binding site" evidence="3">
    <location>
        <begin position="6"/>
        <end position="11"/>
    </location>
    <ligand>
        <name>NADP(+)</name>
        <dbReference type="ChEBI" id="CHEBI:58349"/>
    </ligand>
</feature>
<dbReference type="InterPro" id="IPR000304">
    <property type="entry name" value="Pyrroline-COOH_reductase"/>
</dbReference>
<evidence type="ECO:0000256" key="1">
    <source>
        <dbReference type="ARBA" id="ARBA00005525"/>
    </source>
</evidence>
<keyword evidence="2" id="KW-0028">Amino-acid biosynthesis</keyword>
<evidence type="ECO:0000313" key="9">
    <source>
        <dbReference type="Proteomes" id="UP000257014"/>
    </source>
</evidence>
<dbReference type="SUPFAM" id="SSF48179">
    <property type="entry name" value="6-phosphogluconate dehydrogenase C-terminal domain-like"/>
    <property type="match status" value="1"/>
</dbReference>
<dbReference type="Gene3D" id="1.10.3730.10">
    <property type="entry name" value="ProC C-terminal domain-like"/>
    <property type="match status" value="1"/>
</dbReference>
<keyword evidence="2 3" id="KW-0521">NADP</keyword>
<feature type="domain" description="Pyrroline-5-carboxylate reductase dimerisation" evidence="5">
    <location>
        <begin position="163"/>
        <end position="263"/>
    </location>
</feature>
<dbReference type="Proteomes" id="UP000257014">
    <property type="component" value="Unassembled WGS sequence"/>
</dbReference>
<comment type="similarity">
    <text evidence="1 2">Belongs to the pyrroline-5-carboxylate reductase family.</text>
</comment>
<dbReference type="OrthoDB" id="9805754at2"/>
<reference evidence="7 9" key="2">
    <citation type="submission" date="2018-03" db="EMBL/GenBank/DDBJ databases">
        <authorList>
            <person name="Keele B.F."/>
        </authorList>
    </citation>
    <scope>NUCLEOTIDE SEQUENCE [LARGE SCALE GENOMIC DNA]</scope>
    <source>
        <strain evidence="7">ZCTH4_d</strain>
    </source>
</reference>
<protein>
    <recommendedName>
        <fullName evidence="2">Pyrroline-5-carboxylate reductase</fullName>
        <shortName evidence="2">P5C reductase</shortName>
        <shortName evidence="2">P5CR</shortName>
        <ecNumber evidence="2">1.5.1.2</ecNumber>
    </recommendedName>
    <alternativeName>
        <fullName evidence="2">PCA reductase</fullName>
    </alternativeName>
</protein>
<accession>A0A150LFW7</accession>
<dbReference type="EMBL" id="QEWE01000022">
    <property type="protein sequence ID" value="REJ27183.1"/>
    <property type="molecule type" value="Genomic_DNA"/>
</dbReference>
<organism evidence="6 8">
    <name type="scientific">Caldibacillus debilis</name>
    <dbReference type="NCBI Taxonomy" id="301148"/>
    <lineage>
        <taxon>Bacteria</taxon>
        <taxon>Bacillati</taxon>
        <taxon>Bacillota</taxon>
        <taxon>Bacilli</taxon>
        <taxon>Bacillales</taxon>
        <taxon>Bacillaceae</taxon>
        <taxon>Caldibacillus</taxon>
    </lineage>
</organism>
<dbReference type="PANTHER" id="PTHR11645">
    <property type="entry name" value="PYRROLINE-5-CARBOXYLATE REDUCTASE"/>
    <property type="match status" value="1"/>
</dbReference>
<evidence type="ECO:0000313" key="6">
    <source>
        <dbReference type="EMBL" id="KYD11135.1"/>
    </source>
</evidence>